<dbReference type="EMBL" id="JYDI01000036">
    <property type="protein sequence ID" value="KRY57002.1"/>
    <property type="molecule type" value="Genomic_DNA"/>
</dbReference>
<comment type="caution">
    <text evidence="2">The sequence shown here is derived from an EMBL/GenBank/DDBJ whole genome shotgun (WGS) entry which is preliminary data.</text>
</comment>
<gene>
    <name evidence="2" type="ORF">T03_15303</name>
</gene>
<keyword evidence="1" id="KW-0812">Transmembrane</keyword>
<organism evidence="2 3">
    <name type="scientific">Trichinella britovi</name>
    <name type="common">Parasitic roundworm</name>
    <dbReference type="NCBI Taxonomy" id="45882"/>
    <lineage>
        <taxon>Eukaryota</taxon>
        <taxon>Metazoa</taxon>
        <taxon>Ecdysozoa</taxon>
        <taxon>Nematoda</taxon>
        <taxon>Enoplea</taxon>
        <taxon>Dorylaimia</taxon>
        <taxon>Trichinellida</taxon>
        <taxon>Trichinellidae</taxon>
        <taxon>Trichinella</taxon>
    </lineage>
</organism>
<reference evidence="2 3" key="1">
    <citation type="submission" date="2015-01" db="EMBL/GenBank/DDBJ databases">
        <title>Evolution of Trichinella species and genotypes.</title>
        <authorList>
            <person name="Korhonen P.K."/>
            <person name="Edoardo P."/>
            <person name="Giuseppe L.R."/>
            <person name="Gasser R.B."/>
        </authorList>
    </citation>
    <scope>NUCLEOTIDE SEQUENCE [LARGE SCALE GENOMIC DNA]</scope>
    <source>
        <strain evidence="2">ISS120</strain>
    </source>
</reference>
<protein>
    <submittedName>
        <fullName evidence="2">Uncharacterized protein</fullName>
    </submittedName>
</protein>
<name>A0A0V1D6D2_TRIBR</name>
<dbReference type="AlphaFoldDB" id="A0A0V1D6D2"/>
<evidence type="ECO:0000313" key="2">
    <source>
        <dbReference type="EMBL" id="KRY57002.1"/>
    </source>
</evidence>
<keyword evidence="1" id="KW-1133">Transmembrane helix</keyword>
<keyword evidence="1" id="KW-0472">Membrane</keyword>
<feature type="transmembrane region" description="Helical" evidence="1">
    <location>
        <begin position="43"/>
        <end position="63"/>
    </location>
</feature>
<proteinExistence type="predicted"/>
<accession>A0A0V1D6D2</accession>
<dbReference type="Proteomes" id="UP000054653">
    <property type="component" value="Unassembled WGS sequence"/>
</dbReference>
<keyword evidence="3" id="KW-1185">Reference proteome</keyword>
<evidence type="ECO:0000256" key="1">
    <source>
        <dbReference type="SAM" id="Phobius"/>
    </source>
</evidence>
<sequence length="110" mass="13201">MQIFIPLLYVGLRGFSFNGCWRTVCVHLKTQEWKMDVNDRKTAISLVSITLFYHLAVAYFNYWQAERMDKTKKIEIQTIRSKPLTARKRTREEKRRGWGFFETVFFAVKL</sequence>
<evidence type="ECO:0000313" key="3">
    <source>
        <dbReference type="Proteomes" id="UP000054653"/>
    </source>
</evidence>